<dbReference type="EMBL" id="HG992341">
    <property type="protein sequence ID" value="CAE6854685.1"/>
    <property type="molecule type" value="Genomic_DNA"/>
</dbReference>
<keyword evidence="4" id="KW-1185">Reference proteome</keyword>
<accession>A0A8D6YJR4</accession>
<organism evidence="1 3">
    <name type="scientific">Xanthomonas arboricola pv. corylina</name>
    <dbReference type="NCBI Taxonomy" id="487821"/>
    <lineage>
        <taxon>Bacteria</taxon>
        <taxon>Pseudomonadati</taxon>
        <taxon>Pseudomonadota</taxon>
        <taxon>Gammaproteobacteria</taxon>
        <taxon>Lysobacterales</taxon>
        <taxon>Lysobacteraceae</taxon>
        <taxon>Xanthomonas</taxon>
    </lineage>
</organism>
<sequence length="152" mass="16502">MSGDDDADSVRAITPLDCFMERADLIASLLTGMRRAEDFRAQGAAYNTAHSQQMAVDHGKAADAELVLSLFAFTPEHLKLLGSTGIENLGEIVCHAWALNGGNNEALIGWFRKPMNALDGQTPAALVRSGSLKVLLLVLRQQLEWELPKRSA</sequence>
<reference evidence="3 4" key="1">
    <citation type="submission" date="2021-02" db="EMBL/GenBank/DDBJ databases">
        <authorList>
            <person name="Pothier F. J."/>
        </authorList>
    </citation>
    <scope>NUCLEOTIDE SEQUENCE [LARGE SCALE GENOMIC DNA]</scope>
    <source>
        <strain evidence="2 4">301</strain>
        <strain evidence="1 3">CFBP 1159</strain>
    </source>
</reference>
<dbReference type="Proteomes" id="UP000835243">
    <property type="component" value="Chromosome"/>
</dbReference>
<dbReference type="EMBL" id="HG992338">
    <property type="protein sequence ID" value="CAE6861590.1"/>
    <property type="molecule type" value="Genomic_DNA"/>
</dbReference>
<dbReference type="AlphaFoldDB" id="A0A8D6YJR4"/>
<proteinExistence type="predicted"/>
<gene>
    <name evidence="1" type="ORF">CFBP1159_42170</name>
    <name evidence="2" type="ORF">XAC301_44270</name>
</gene>
<dbReference type="EMBL" id="HG992338">
    <property type="protein sequence ID" value="CAE6861609.1"/>
    <property type="molecule type" value="Genomic_DNA"/>
</dbReference>
<dbReference type="Proteomes" id="UP000835287">
    <property type="component" value="Chromosome"/>
</dbReference>
<evidence type="ECO:0008006" key="5">
    <source>
        <dbReference type="Google" id="ProtNLM"/>
    </source>
</evidence>
<dbReference type="EMBL" id="HG992341">
    <property type="protein sequence ID" value="CAE6854665.1"/>
    <property type="molecule type" value="Genomic_DNA"/>
</dbReference>
<evidence type="ECO:0000313" key="3">
    <source>
        <dbReference type="Proteomes" id="UP000835243"/>
    </source>
</evidence>
<protein>
    <recommendedName>
        <fullName evidence="5">Antitoxin Xre/MbcA/ParS-like toxin-binding domain-containing protein</fullName>
    </recommendedName>
</protein>
<name>A0A8D6YJR4_9XANT</name>
<evidence type="ECO:0000313" key="1">
    <source>
        <dbReference type="EMBL" id="CAE6854665.1"/>
    </source>
</evidence>
<evidence type="ECO:0000313" key="4">
    <source>
        <dbReference type="Proteomes" id="UP000835287"/>
    </source>
</evidence>
<evidence type="ECO:0000313" key="2">
    <source>
        <dbReference type="EMBL" id="CAE6861590.1"/>
    </source>
</evidence>